<proteinExistence type="inferred from homology"/>
<dbReference type="GeneID" id="87962715"/>
<comment type="similarity">
    <text evidence="5">Belongs to the SAT4 family.</text>
</comment>
<feature type="transmembrane region" description="Helical" evidence="7">
    <location>
        <begin position="394"/>
        <end position="413"/>
    </location>
</feature>
<feature type="domain" description="Rhodopsin" evidence="8">
    <location>
        <begin position="177"/>
        <end position="419"/>
    </location>
</feature>
<dbReference type="EMBL" id="JAFFHC010000001">
    <property type="protein sequence ID" value="KAK4681282.1"/>
    <property type="molecule type" value="Genomic_DNA"/>
</dbReference>
<dbReference type="InterPro" id="IPR049326">
    <property type="entry name" value="Rhodopsin_dom_fungi"/>
</dbReference>
<keyword evidence="10" id="KW-1185">Reference proteome</keyword>
<feature type="transmembrane region" description="Helical" evidence="7">
    <location>
        <begin position="38"/>
        <end position="61"/>
    </location>
</feature>
<feature type="transmembrane region" description="Helical" evidence="7">
    <location>
        <begin position="318"/>
        <end position="340"/>
    </location>
</feature>
<feature type="compositionally biased region" description="Basic and acidic residues" evidence="6">
    <location>
        <begin position="473"/>
        <end position="482"/>
    </location>
</feature>
<keyword evidence="3 7" id="KW-1133">Transmembrane helix</keyword>
<dbReference type="InterPro" id="IPR052337">
    <property type="entry name" value="SAT4-like"/>
</dbReference>
<feature type="transmembrane region" description="Helical" evidence="7">
    <location>
        <begin position="271"/>
        <end position="298"/>
    </location>
</feature>
<sequence>MNSHIGPLFRPFSLKIWLVTSCGERLHFFQTSRSWLEIYLFLVSPIGLFPHSFFFFSFFGLMGGHGFLPPSTSRIHTANVKTYPRCLGCKSRDAEMGPDPLASTGIPPFEGPPPPPPPPPTDFNFTFPTNGKNFTVGTNETFLPWGPIPTDAGRSLQADIVACAVITWLIALGFVVVRFYTRGRLNNVLGASDWCIIPALVFAAGVMASSLEQMARGAGKHAWEADWMQMSALERAAWYGILFYNLSLTFSRISILLLYRRIFTYSWAKRAIQIVLVLVVLIGIWLVVSVCTACIPLEAFWNWGLFFTQEVYCQPGNIWWANAALHIVSDLVIMALPMPVLSALKLPRRQKYALVGVFALGFFVCIVSIIRLVYLIDIVKKAGYDATYTSAQMIYWTSVEVSAAICCACLMTLKPLIQRLFPRLLSPNLGSKTQRENSSLQWIDPITGHPIRRDSRQSFIGLAAQLGRRGSRRLSETSDKTSSKRKGSLLRQVEEHEGELPLVNNNNNGLADYKLNRPVMHGDLESQQTCSVSAGARGGSSLHPSNTTDHHNEDDDDISPLDTTSGGRSPGSGSLRAPPRAHLRLSIQVTRSVKVEKHPRSPQPGETFGGVNVGRTPPPRRRSDHADDDEDEEEDSDEDEYDLPESPRGTRMTRMSQREDRDRDYRGEKVGSVARRGGGVV</sequence>
<protein>
    <recommendedName>
        <fullName evidence="8">Rhodopsin domain-containing protein</fullName>
    </recommendedName>
</protein>
<keyword evidence="2 7" id="KW-0812">Transmembrane</keyword>
<feature type="transmembrane region" description="Helical" evidence="7">
    <location>
        <begin position="188"/>
        <end position="208"/>
    </location>
</feature>
<feature type="compositionally biased region" description="Low complexity" evidence="6">
    <location>
        <begin position="565"/>
        <end position="580"/>
    </location>
</feature>
<dbReference type="Pfam" id="PF20684">
    <property type="entry name" value="Fung_rhodopsin"/>
    <property type="match status" value="1"/>
</dbReference>
<evidence type="ECO:0000256" key="5">
    <source>
        <dbReference type="ARBA" id="ARBA00038359"/>
    </source>
</evidence>
<comment type="caution">
    <text evidence="9">The sequence shown here is derived from an EMBL/GenBank/DDBJ whole genome shotgun (WGS) entry which is preliminary data.</text>
</comment>
<feature type="transmembrane region" description="Helical" evidence="7">
    <location>
        <begin position="156"/>
        <end position="176"/>
    </location>
</feature>
<comment type="subcellular location">
    <subcellularLocation>
        <location evidence="1">Membrane</location>
        <topology evidence="1">Multi-pass membrane protein</topology>
    </subcellularLocation>
</comment>
<evidence type="ECO:0000313" key="10">
    <source>
        <dbReference type="Proteomes" id="UP001323617"/>
    </source>
</evidence>
<name>A0ABR0IMI7_9PEZI</name>
<dbReference type="Proteomes" id="UP001323617">
    <property type="component" value="Unassembled WGS sequence"/>
</dbReference>
<gene>
    <name evidence="9" type="ORF">QC764_106060</name>
</gene>
<evidence type="ECO:0000313" key="9">
    <source>
        <dbReference type="EMBL" id="KAK4681282.1"/>
    </source>
</evidence>
<evidence type="ECO:0000256" key="2">
    <source>
        <dbReference type="ARBA" id="ARBA00022692"/>
    </source>
</evidence>
<feature type="compositionally biased region" description="Basic and acidic residues" evidence="6">
    <location>
        <begin position="656"/>
        <end position="669"/>
    </location>
</feature>
<feature type="compositionally biased region" description="Acidic residues" evidence="6">
    <location>
        <begin position="626"/>
        <end position="643"/>
    </location>
</feature>
<feature type="transmembrane region" description="Helical" evidence="7">
    <location>
        <begin position="236"/>
        <end position="259"/>
    </location>
</feature>
<organism evidence="9 10">
    <name type="scientific">Podospora pseudoanserina</name>
    <dbReference type="NCBI Taxonomy" id="2609844"/>
    <lineage>
        <taxon>Eukaryota</taxon>
        <taxon>Fungi</taxon>
        <taxon>Dikarya</taxon>
        <taxon>Ascomycota</taxon>
        <taxon>Pezizomycotina</taxon>
        <taxon>Sordariomycetes</taxon>
        <taxon>Sordariomycetidae</taxon>
        <taxon>Sordariales</taxon>
        <taxon>Podosporaceae</taxon>
        <taxon>Podospora</taxon>
    </lineage>
</organism>
<evidence type="ECO:0000259" key="8">
    <source>
        <dbReference type="Pfam" id="PF20684"/>
    </source>
</evidence>
<evidence type="ECO:0000256" key="1">
    <source>
        <dbReference type="ARBA" id="ARBA00004141"/>
    </source>
</evidence>
<keyword evidence="4 7" id="KW-0472">Membrane</keyword>
<dbReference type="PANTHER" id="PTHR33048">
    <property type="entry name" value="PTH11-LIKE INTEGRAL MEMBRANE PROTEIN (AFU_ORTHOLOGUE AFUA_5G11245)"/>
    <property type="match status" value="1"/>
</dbReference>
<evidence type="ECO:0000256" key="4">
    <source>
        <dbReference type="ARBA" id="ARBA00023136"/>
    </source>
</evidence>
<evidence type="ECO:0000256" key="6">
    <source>
        <dbReference type="SAM" id="MobiDB-lite"/>
    </source>
</evidence>
<evidence type="ECO:0000256" key="7">
    <source>
        <dbReference type="SAM" id="Phobius"/>
    </source>
</evidence>
<feature type="region of interest" description="Disordered" evidence="6">
    <location>
        <begin position="526"/>
        <end position="681"/>
    </location>
</feature>
<feature type="transmembrane region" description="Helical" evidence="7">
    <location>
        <begin position="352"/>
        <end position="374"/>
    </location>
</feature>
<evidence type="ECO:0000256" key="3">
    <source>
        <dbReference type="ARBA" id="ARBA00022989"/>
    </source>
</evidence>
<dbReference type="PANTHER" id="PTHR33048:SF47">
    <property type="entry name" value="INTEGRAL MEMBRANE PROTEIN-RELATED"/>
    <property type="match status" value="1"/>
</dbReference>
<accession>A0ABR0IMI7</accession>
<reference evidence="9 10" key="1">
    <citation type="journal article" date="2023" name="bioRxiv">
        <title>High-quality genome assemblies of four members of thePodospora anserinaspecies complex.</title>
        <authorList>
            <person name="Ament-Velasquez S.L."/>
            <person name="Vogan A.A."/>
            <person name="Wallerman O."/>
            <person name="Hartmann F."/>
            <person name="Gautier V."/>
            <person name="Silar P."/>
            <person name="Giraud T."/>
            <person name="Johannesson H."/>
        </authorList>
    </citation>
    <scope>NUCLEOTIDE SEQUENCE [LARGE SCALE GENOMIC DNA]</scope>
    <source>
        <strain evidence="9 10">CBS 124.78</strain>
    </source>
</reference>
<feature type="region of interest" description="Disordered" evidence="6">
    <location>
        <begin position="470"/>
        <end position="507"/>
    </location>
</feature>
<dbReference type="RefSeq" id="XP_062804752.1">
    <property type="nucleotide sequence ID" value="XM_062941850.1"/>
</dbReference>